<feature type="domain" description="UBC core" evidence="6">
    <location>
        <begin position="89"/>
        <end position="238"/>
    </location>
</feature>
<evidence type="ECO:0000256" key="4">
    <source>
        <dbReference type="RuleBase" id="RU362109"/>
    </source>
</evidence>
<proteinExistence type="inferred from homology"/>
<feature type="active site" description="Glycyl thioester intermediate" evidence="3">
    <location>
        <position position="174"/>
    </location>
</feature>
<dbReference type="SUPFAM" id="SSF54495">
    <property type="entry name" value="UBC-like"/>
    <property type="match status" value="1"/>
</dbReference>
<evidence type="ECO:0000259" key="6">
    <source>
        <dbReference type="PROSITE" id="PS50127"/>
    </source>
</evidence>
<evidence type="ECO:0000256" key="3">
    <source>
        <dbReference type="PROSITE-ProRule" id="PRU10133"/>
    </source>
</evidence>
<feature type="compositionally biased region" description="Basic and acidic residues" evidence="5">
    <location>
        <begin position="47"/>
        <end position="76"/>
    </location>
</feature>
<organism evidence="9">
    <name type="scientific">Drosophila rhopaloa</name>
    <name type="common">Fruit fly</name>
    <dbReference type="NCBI Taxonomy" id="1041015"/>
    <lineage>
        <taxon>Eukaryota</taxon>
        <taxon>Metazoa</taxon>
        <taxon>Ecdysozoa</taxon>
        <taxon>Arthropoda</taxon>
        <taxon>Hexapoda</taxon>
        <taxon>Insecta</taxon>
        <taxon>Pterygota</taxon>
        <taxon>Neoptera</taxon>
        <taxon>Endopterygota</taxon>
        <taxon>Diptera</taxon>
        <taxon>Brachycera</taxon>
        <taxon>Muscomorpha</taxon>
        <taxon>Ephydroidea</taxon>
        <taxon>Drosophilidae</taxon>
        <taxon>Drosophila</taxon>
        <taxon>Sophophora</taxon>
    </lineage>
</organism>
<comment type="similarity">
    <text evidence="4">Belongs to the ubiquitin-conjugating enzyme family.</text>
</comment>
<keyword evidence="8" id="KW-1185">Reference proteome</keyword>
<dbReference type="SMART" id="SM00212">
    <property type="entry name" value="UBCc"/>
    <property type="match status" value="1"/>
</dbReference>
<dbReference type="InterPro" id="IPR016135">
    <property type="entry name" value="UBQ-conjugating_enzyme/RWD"/>
</dbReference>
<dbReference type="GeneID" id="108044251"/>
<feature type="compositionally biased region" description="Gly residues" evidence="5">
    <location>
        <begin position="22"/>
        <end position="34"/>
    </location>
</feature>
<accession>A0A6P4F050</accession>
<reference evidence="8" key="1">
    <citation type="journal article" date="2021" name="Elife">
        <title>Highly contiguous assemblies of 101 drosophilid genomes.</title>
        <authorList>
            <person name="Kim B.Y."/>
            <person name="Wang J.R."/>
            <person name="Miller D.E."/>
            <person name="Barmina O."/>
            <person name="Delaney E."/>
            <person name="Thompson A."/>
            <person name="Comeault A.A."/>
            <person name="Peede D."/>
            <person name="D'Agostino E.R."/>
            <person name="Pelaez J."/>
            <person name="Aguilar J.M."/>
            <person name="Haji D."/>
            <person name="Matsunaga T."/>
            <person name="Armstrong E.E."/>
            <person name="Zych M."/>
            <person name="Ogawa Y."/>
            <person name="Stamenkovic-Radak M."/>
            <person name="Jelic M."/>
            <person name="Veselinovic M.S."/>
            <person name="Tanaskovic M."/>
            <person name="Eric P."/>
            <person name="Gao J.J."/>
            <person name="Katoh T.K."/>
            <person name="Toda M.J."/>
            <person name="Watabe H."/>
            <person name="Watada M."/>
            <person name="Davis J.S."/>
            <person name="Moyle L.C."/>
            <person name="Manoli G."/>
            <person name="Bertolini E."/>
            <person name="Kostal V."/>
            <person name="Hawley R.S."/>
            <person name="Takahashi A."/>
            <person name="Jones C.D."/>
            <person name="Price D.K."/>
            <person name="Whiteman N."/>
            <person name="Kopp A."/>
            <person name="Matute D.R."/>
            <person name="Petrov D.A."/>
        </authorList>
    </citation>
    <scope>NUCLEOTIDE SEQUENCE [LARGE SCALE GENOMIC DNA]</scope>
</reference>
<dbReference type="GO" id="GO:0005524">
    <property type="term" value="F:ATP binding"/>
    <property type="evidence" value="ECO:0007669"/>
    <property type="project" value="UniProtKB-UniRule"/>
</dbReference>
<dbReference type="RefSeq" id="XP_016978676.1">
    <property type="nucleotide sequence ID" value="XM_017123187.1"/>
</dbReference>
<evidence type="ECO:0000256" key="5">
    <source>
        <dbReference type="SAM" id="MobiDB-lite"/>
    </source>
</evidence>
<keyword evidence="1" id="KW-0808">Transferase</keyword>
<evidence type="ECO:0000256" key="2">
    <source>
        <dbReference type="ARBA" id="ARBA00022786"/>
    </source>
</evidence>
<evidence type="ECO:0000256" key="1">
    <source>
        <dbReference type="ARBA" id="ARBA00022679"/>
    </source>
</evidence>
<evidence type="ECO:0000313" key="8">
    <source>
        <dbReference type="Proteomes" id="UP001652680"/>
    </source>
</evidence>
<dbReference type="PANTHER" id="PTHR24067">
    <property type="entry name" value="UBIQUITIN-CONJUGATING ENZYME E2"/>
    <property type="match status" value="1"/>
</dbReference>
<dbReference type="OrthoDB" id="7851174at2759"/>
<dbReference type="Pfam" id="PF00179">
    <property type="entry name" value="UQ_con"/>
    <property type="match status" value="1"/>
</dbReference>
<reference evidence="9" key="2">
    <citation type="submission" date="2025-04" db="UniProtKB">
        <authorList>
            <consortium name="RefSeq"/>
        </authorList>
    </citation>
    <scope>IDENTIFICATION</scope>
</reference>
<dbReference type="GO" id="GO:0016740">
    <property type="term" value="F:transferase activity"/>
    <property type="evidence" value="ECO:0007669"/>
    <property type="project" value="UniProtKB-KW"/>
</dbReference>
<dbReference type="PROSITE" id="PS00183">
    <property type="entry name" value="UBC_1"/>
    <property type="match status" value="1"/>
</dbReference>
<dbReference type="AlphaFoldDB" id="A0A6P4F050"/>
<protein>
    <submittedName>
        <fullName evidence="9">Ubiquitin-conjugating enzyme E2 2-like</fullName>
    </submittedName>
</protein>
<reference evidence="7" key="3">
    <citation type="submission" date="2025-05" db="UniProtKB">
        <authorList>
            <consortium name="EnsemblMetazoa"/>
        </authorList>
    </citation>
    <scope>IDENTIFICATION</scope>
</reference>
<dbReference type="PROSITE" id="PS50127">
    <property type="entry name" value="UBC_2"/>
    <property type="match status" value="1"/>
</dbReference>
<dbReference type="InterPro" id="IPR050113">
    <property type="entry name" value="Ub_conjugating_enzyme"/>
</dbReference>
<dbReference type="InterPro" id="IPR000608">
    <property type="entry name" value="UBC"/>
</dbReference>
<dbReference type="Gene3D" id="3.10.110.10">
    <property type="entry name" value="Ubiquitin Conjugating Enzyme"/>
    <property type="match status" value="1"/>
</dbReference>
<evidence type="ECO:0000313" key="7">
    <source>
        <dbReference type="EnsemblMetazoa" id="XP_016978676.1"/>
    </source>
</evidence>
<dbReference type="EnsemblMetazoa" id="XM_017123187.1">
    <property type="protein sequence ID" value="XP_016978676.1"/>
    <property type="gene ID" value="LOC108044251"/>
</dbReference>
<evidence type="ECO:0000313" key="9">
    <source>
        <dbReference type="RefSeq" id="XP_016978676.1"/>
    </source>
</evidence>
<sequence>MSRDLPYVQFGDRGDGLQMHGNGNGDGGANGNGNGHIHSLERRHRFPDRVREQERSRERSRERSPERIRLPDGDEHSERLAAAAKNAIPAVLRLVKELQVMETDPPENTWARPKSLSNLLKWRAKIRGPEGSPYEGGIFELALRFPEAYPFEAPIVRFTTPLYHCNVNGLGYICVDVLDEKLCWSPGLTVDKLLLSLSALLNDADPLTAFNAEAAGLFLQDRERYDRIARSWTERHAMDVPWD</sequence>
<dbReference type="InterPro" id="IPR023313">
    <property type="entry name" value="UBQ-conjugating_AS"/>
</dbReference>
<keyword evidence="4" id="KW-0067">ATP-binding</keyword>
<keyword evidence="2 4" id="KW-0833">Ubl conjugation pathway</keyword>
<dbReference type="Proteomes" id="UP001652680">
    <property type="component" value="Unassembled WGS sequence"/>
</dbReference>
<dbReference type="OMA" id="HAMDVPW"/>
<keyword evidence="4" id="KW-0547">Nucleotide-binding</keyword>
<gene>
    <name evidence="9" type="primary">LOC108044251</name>
    <name evidence="7" type="synonym">108044251</name>
</gene>
<name>A0A6P4F050_DRORH</name>
<feature type="region of interest" description="Disordered" evidence="5">
    <location>
        <begin position="1"/>
        <end position="76"/>
    </location>
</feature>